<dbReference type="Proteomes" id="UP000266841">
    <property type="component" value="Unassembled WGS sequence"/>
</dbReference>
<gene>
    <name evidence="1" type="ORF">THAOC_23244</name>
</gene>
<proteinExistence type="predicted"/>
<protein>
    <submittedName>
        <fullName evidence="1">Uncharacterized protein</fullName>
    </submittedName>
</protein>
<evidence type="ECO:0000313" key="1">
    <source>
        <dbReference type="EMBL" id="EJK56796.1"/>
    </source>
</evidence>
<comment type="caution">
    <text evidence="1">The sequence shown here is derived from an EMBL/GenBank/DDBJ whole genome shotgun (WGS) entry which is preliminary data.</text>
</comment>
<evidence type="ECO:0000313" key="2">
    <source>
        <dbReference type="Proteomes" id="UP000266841"/>
    </source>
</evidence>
<name>K0S7C1_THAOC</name>
<dbReference type="AlphaFoldDB" id="K0S7C1"/>
<accession>K0S7C1</accession>
<keyword evidence="2" id="KW-1185">Reference proteome</keyword>
<reference evidence="1 2" key="1">
    <citation type="journal article" date="2012" name="Genome Biol.">
        <title>Genome and low-iron response of an oceanic diatom adapted to chronic iron limitation.</title>
        <authorList>
            <person name="Lommer M."/>
            <person name="Specht M."/>
            <person name="Roy A.S."/>
            <person name="Kraemer L."/>
            <person name="Andreson R."/>
            <person name="Gutowska M.A."/>
            <person name="Wolf J."/>
            <person name="Bergner S.V."/>
            <person name="Schilhabel M.B."/>
            <person name="Klostermeier U.C."/>
            <person name="Beiko R.G."/>
            <person name="Rosenstiel P."/>
            <person name="Hippler M."/>
            <person name="Laroche J."/>
        </authorList>
    </citation>
    <scope>NUCLEOTIDE SEQUENCE [LARGE SCALE GENOMIC DNA]</scope>
    <source>
        <strain evidence="1 2">CCMP1005</strain>
    </source>
</reference>
<sequence>TILLIGIGNDILDNFKDVVNRDVEKLDPREVTTRQKVVQCELAISRDVARREEFDASVPGKELSRLKGVIYRRTKALAKLGEIEQSSRRGASSKDDTDVLLDEIDDYVENDDVVVDDEDDEDQAQPP</sequence>
<dbReference type="EMBL" id="AGNL01030477">
    <property type="protein sequence ID" value="EJK56796.1"/>
    <property type="molecule type" value="Genomic_DNA"/>
</dbReference>
<organism evidence="1 2">
    <name type="scientific">Thalassiosira oceanica</name>
    <name type="common">Marine diatom</name>
    <dbReference type="NCBI Taxonomy" id="159749"/>
    <lineage>
        <taxon>Eukaryota</taxon>
        <taxon>Sar</taxon>
        <taxon>Stramenopiles</taxon>
        <taxon>Ochrophyta</taxon>
        <taxon>Bacillariophyta</taxon>
        <taxon>Coscinodiscophyceae</taxon>
        <taxon>Thalassiosirophycidae</taxon>
        <taxon>Thalassiosirales</taxon>
        <taxon>Thalassiosiraceae</taxon>
        <taxon>Thalassiosira</taxon>
    </lineage>
</organism>
<feature type="non-terminal residue" evidence="1">
    <location>
        <position position="1"/>
    </location>
</feature>